<dbReference type="AlphaFoldDB" id="A0A0J1BMV4"/>
<evidence type="ECO:0000256" key="1">
    <source>
        <dbReference type="SAM" id="MobiDB-lite"/>
    </source>
</evidence>
<comment type="caution">
    <text evidence="2">The sequence shown here is derived from an EMBL/GenBank/DDBJ whole genome shotgun (WGS) entry which is preliminary data.</text>
</comment>
<proteinExistence type="predicted"/>
<feature type="compositionally biased region" description="Basic and acidic residues" evidence="1">
    <location>
        <begin position="37"/>
        <end position="46"/>
    </location>
</feature>
<gene>
    <name evidence="2" type="ORF">RISK_000009</name>
</gene>
<dbReference type="STRING" id="595434.RISK_000009"/>
<feature type="region of interest" description="Disordered" evidence="1">
    <location>
        <begin position="1"/>
        <end position="46"/>
    </location>
</feature>
<accession>A0A0J1BMV4</accession>
<dbReference type="Proteomes" id="UP000036367">
    <property type="component" value="Unassembled WGS sequence"/>
</dbReference>
<protein>
    <submittedName>
        <fullName evidence="2">Uncharacterized protein</fullName>
    </submittedName>
</protein>
<dbReference type="EMBL" id="LECT01000001">
    <property type="protein sequence ID" value="KLU07830.1"/>
    <property type="molecule type" value="Genomic_DNA"/>
</dbReference>
<organism evidence="2 3">
    <name type="scientific">Rhodopirellula islandica</name>
    <dbReference type="NCBI Taxonomy" id="595434"/>
    <lineage>
        <taxon>Bacteria</taxon>
        <taxon>Pseudomonadati</taxon>
        <taxon>Planctomycetota</taxon>
        <taxon>Planctomycetia</taxon>
        <taxon>Pirellulales</taxon>
        <taxon>Pirellulaceae</taxon>
        <taxon>Rhodopirellula</taxon>
    </lineage>
</organism>
<dbReference type="PATRIC" id="fig|595434.4.peg.9"/>
<evidence type="ECO:0000313" key="2">
    <source>
        <dbReference type="EMBL" id="KLU07830.1"/>
    </source>
</evidence>
<reference evidence="2" key="1">
    <citation type="submission" date="2015-05" db="EMBL/GenBank/DDBJ databases">
        <title>Permanent draft genome of Rhodopirellula islandicus K833.</title>
        <authorList>
            <person name="Kizina J."/>
            <person name="Richter M."/>
            <person name="Glockner F.O."/>
            <person name="Harder J."/>
        </authorList>
    </citation>
    <scope>NUCLEOTIDE SEQUENCE [LARGE SCALE GENOMIC DNA]</scope>
    <source>
        <strain evidence="2">K833</strain>
    </source>
</reference>
<sequence length="46" mass="4720">MEALPPDSVSAGGACSALRSQAEPGNENSLINQIDVPRPKRADGLS</sequence>
<name>A0A0J1BMV4_RHOIS</name>
<keyword evidence="3" id="KW-1185">Reference proteome</keyword>
<evidence type="ECO:0000313" key="3">
    <source>
        <dbReference type="Proteomes" id="UP000036367"/>
    </source>
</evidence>